<dbReference type="EMBL" id="LRRQ01000055">
    <property type="protein sequence ID" value="OAM90527.1"/>
    <property type="molecule type" value="Genomic_DNA"/>
</dbReference>
<reference evidence="2 3" key="1">
    <citation type="submission" date="2016-01" db="EMBL/GenBank/DDBJ databases">
        <title>High potential of lignocellulose degradation of a new Verrucomicrobia species.</title>
        <authorList>
            <person name="Wang Y."/>
            <person name="Shi Y."/>
            <person name="Qiu Z."/>
            <person name="Liu S."/>
            <person name="Yang H."/>
        </authorList>
    </citation>
    <scope>NUCLEOTIDE SEQUENCE [LARGE SCALE GENOMIC DNA]</scope>
    <source>
        <strain evidence="2 3">TSB47</strain>
    </source>
</reference>
<evidence type="ECO:0000313" key="3">
    <source>
        <dbReference type="Proteomes" id="UP000078486"/>
    </source>
</evidence>
<dbReference type="Proteomes" id="UP000078486">
    <property type="component" value="Unassembled WGS sequence"/>
</dbReference>
<feature type="region of interest" description="Disordered" evidence="1">
    <location>
        <begin position="13"/>
        <end position="39"/>
    </location>
</feature>
<comment type="caution">
    <text evidence="2">The sequence shown here is derived from an EMBL/GenBank/DDBJ whole genome shotgun (WGS) entry which is preliminary data.</text>
</comment>
<proteinExistence type="predicted"/>
<dbReference type="InterPro" id="IPR003718">
    <property type="entry name" value="OsmC/Ohr_fam"/>
</dbReference>
<dbReference type="OrthoDB" id="290036at2"/>
<keyword evidence="3" id="KW-1185">Reference proteome</keyword>
<dbReference type="InterPro" id="IPR036102">
    <property type="entry name" value="OsmC/Ohrsf"/>
</dbReference>
<dbReference type="PANTHER" id="PTHR39624:SF2">
    <property type="entry name" value="OSMC-LIKE PROTEIN"/>
    <property type="match status" value="1"/>
</dbReference>
<evidence type="ECO:0000313" key="2">
    <source>
        <dbReference type="EMBL" id="OAM90527.1"/>
    </source>
</evidence>
<sequence>MVKITGEYQGGLHCSATHEQSGNTLVTDAPRDNGGRGEAFSPTDLAATALATCMLTIMAKAASVHGADLKGTKFSATKEMSADAPRRIARIAVEFWLPIRKDALREGVLEKAAAACPVHQSLHPDIEKPVVFHWAE</sequence>
<evidence type="ECO:0000256" key="1">
    <source>
        <dbReference type="SAM" id="MobiDB-lite"/>
    </source>
</evidence>
<name>A0A178IMJ9_9BACT</name>
<dbReference type="Pfam" id="PF02566">
    <property type="entry name" value="OsmC"/>
    <property type="match status" value="1"/>
</dbReference>
<dbReference type="PANTHER" id="PTHR39624">
    <property type="entry name" value="PROTEIN INVOLVED IN RIMO-MEDIATED BETA-METHYLTHIOLATION OF RIBOSOMAL PROTEIN S12 YCAO"/>
    <property type="match status" value="1"/>
</dbReference>
<dbReference type="STRING" id="1184151.AW736_00380"/>
<dbReference type="SUPFAM" id="SSF82784">
    <property type="entry name" value="OsmC-like"/>
    <property type="match status" value="1"/>
</dbReference>
<organism evidence="2 3">
    <name type="scientific">Termitidicoccus mucosus</name>
    <dbReference type="NCBI Taxonomy" id="1184151"/>
    <lineage>
        <taxon>Bacteria</taxon>
        <taxon>Pseudomonadati</taxon>
        <taxon>Verrucomicrobiota</taxon>
        <taxon>Opitutia</taxon>
        <taxon>Opitutales</taxon>
        <taxon>Opitutaceae</taxon>
        <taxon>Termitidicoccus</taxon>
    </lineage>
</organism>
<gene>
    <name evidence="2" type="ORF">AW736_00380</name>
</gene>
<dbReference type="InterPro" id="IPR015946">
    <property type="entry name" value="KH_dom-like_a/b"/>
</dbReference>
<dbReference type="Gene3D" id="3.30.300.20">
    <property type="match status" value="1"/>
</dbReference>
<protein>
    <submittedName>
        <fullName evidence="2">Osmotically inducible protein OsmC</fullName>
    </submittedName>
</protein>
<accession>A0A178IMJ9</accession>
<feature type="compositionally biased region" description="Polar residues" evidence="1">
    <location>
        <begin position="17"/>
        <end position="26"/>
    </location>
</feature>
<dbReference type="AlphaFoldDB" id="A0A178IMJ9"/>
<dbReference type="RefSeq" id="WP_068768336.1">
    <property type="nucleotide sequence ID" value="NZ_CP109796.1"/>
</dbReference>